<dbReference type="AlphaFoldDB" id="A0A0B0PMD3"/>
<sequence length="43" mass="4576">MCGARIQACCAGFPDAGFIISFFVLLVFGLGIMWACVLFCILG</sequence>
<dbReference type="Proteomes" id="UP000032142">
    <property type="component" value="Unassembled WGS sequence"/>
</dbReference>
<accession>A0A0B0PMD3</accession>
<evidence type="ECO:0000256" key="1">
    <source>
        <dbReference type="SAM" id="Phobius"/>
    </source>
</evidence>
<protein>
    <submittedName>
        <fullName evidence="2">Uncharacterized protein</fullName>
    </submittedName>
</protein>
<keyword evidence="1" id="KW-0472">Membrane</keyword>
<organism evidence="2 3">
    <name type="scientific">Gossypium arboreum</name>
    <name type="common">Tree cotton</name>
    <name type="synonym">Gossypium nanking</name>
    <dbReference type="NCBI Taxonomy" id="29729"/>
    <lineage>
        <taxon>Eukaryota</taxon>
        <taxon>Viridiplantae</taxon>
        <taxon>Streptophyta</taxon>
        <taxon>Embryophyta</taxon>
        <taxon>Tracheophyta</taxon>
        <taxon>Spermatophyta</taxon>
        <taxon>Magnoliopsida</taxon>
        <taxon>eudicotyledons</taxon>
        <taxon>Gunneridae</taxon>
        <taxon>Pentapetalae</taxon>
        <taxon>rosids</taxon>
        <taxon>malvids</taxon>
        <taxon>Malvales</taxon>
        <taxon>Malvaceae</taxon>
        <taxon>Malvoideae</taxon>
        <taxon>Gossypium</taxon>
    </lineage>
</organism>
<keyword evidence="1" id="KW-0812">Transmembrane</keyword>
<keyword evidence="1" id="KW-1133">Transmembrane helix</keyword>
<keyword evidence="3" id="KW-1185">Reference proteome</keyword>
<proteinExistence type="predicted"/>
<evidence type="ECO:0000313" key="3">
    <source>
        <dbReference type="Proteomes" id="UP000032142"/>
    </source>
</evidence>
<feature type="transmembrane region" description="Helical" evidence="1">
    <location>
        <begin position="18"/>
        <end position="42"/>
    </location>
</feature>
<dbReference type="EMBL" id="KN435238">
    <property type="protein sequence ID" value="KHG26150.1"/>
    <property type="molecule type" value="Genomic_DNA"/>
</dbReference>
<reference evidence="3" key="1">
    <citation type="submission" date="2014-09" db="EMBL/GenBank/DDBJ databases">
        <authorList>
            <person name="Mudge J."/>
            <person name="Ramaraj T."/>
            <person name="Lindquist I.E."/>
            <person name="Bharti A.K."/>
            <person name="Sundararajan A."/>
            <person name="Cameron C.T."/>
            <person name="Woodward J.E."/>
            <person name="May G.D."/>
            <person name="Brubaker C."/>
            <person name="Broadhvest J."/>
            <person name="Wilkins T.A."/>
        </authorList>
    </citation>
    <scope>NUCLEOTIDE SEQUENCE</scope>
    <source>
        <strain evidence="3">cv. AKA8401</strain>
    </source>
</reference>
<evidence type="ECO:0000313" key="2">
    <source>
        <dbReference type="EMBL" id="KHG26150.1"/>
    </source>
</evidence>
<name>A0A0B0PMD3_GOSAR</name>
<gene>
    <name evidence="2" type="ORF">F383_31806</name>
</gene>